<dbReference type="SUPFAM" id="SSF52425">
    <property type="entry name" value="Cryptochrome/photolyase, N-terminal domain"/>
    <property type="match status" value="1"/>
</dbReference>
<reference evidence="3" key="1">
    <citation type="journal article" date="2023" name="Plant J.">
        <title>Genome sequences and population genomics provide insights into the demographic history, inbreeding, and mutation load of two 'living fossil' tree species of Dipteronia.</title>
        <authorList>
            <person name="Feng Y."/>
            <person name="Comes H.P."/>
            <person name="Chen J."/>
            <person name="Zhu S."/>
            <person name="Lu R."/>
            <person name="Zhang X."/>
            <person name="Li P."/>
            <person name="Qiu J."/>
            <person name="Olsen K.M."/>
            <person name="Qiu Y."/>
        </authorList>
    </citation>
    <scope>NUCLEOTIDE SEQUENCE</scope>
    <source>
        <strain evidence="3">KIB01</strain>
    </source>
</reference>
<comment type="caution">
    <text evidence="3">The sequence shown here is derived from an EMBL/GenBank/DDBJ whole genome shotgun (WGS) entry which is preliminary data.</text>
</comment>
<dbReference type="PROSITE" id="PS51645">
    <property type="entry name" value="PHR_CRY_ALPHA_BETA"/>
    <property type="match status" value="1"/>
</dbReference>
<dbReference type="AlphaFoldDB" id="A0AAD9X020"/>
<feature type="region of interest" description="Disordered" evidence="1">
    <location>
        <begin position="1"/>
        <end position="20"/>
    </location>
</feature>
<evidence type="ECO:0000259" key="2">
    <source>
        <dbReference type="PROSITE" id="PS51645"/>
    </source>
</evidence>
<proteinExistence type="predicted"/>
<accession>A0AAD9X020</accession>
<dbReference type="InterPro" id="IPR006050">
    <property type="entry name" value="DNA_photolyase_N"/>
</dbReference>
<evidence type="ECO:0000256" key="1">
    <source>
        <dbReference type="SAM" id="MobiDB-lite"/>
    </source>
</evidence>
<organism evidence="3 4">
    <name type="scientific">Dipteronia dyeriana</name>
    <dbReference type="NCBI Taxonomy" id="168575"/>
    <lineage>
        <taxon>Eukaryota</taxon>
        <taxon>Viridiplantae</taxon>
        <taxon>Streptophyta</taxon>
        <taxon>Embryophyta</taxon>
        <taxon>Tracheophyta</taxon>
        <taxon>Spermatophyta</taxon>
        <taxon>Magnoliopsida</taxon>
        <taxon>eudicotyledons</taxon>
        <taxon>Gunneridae</taxon>
        <taxon>Pentapetalae</taxon>
        <taxon>rosids</taxon>
        <taxon>malvids</taxon>
        <taxon>Sapindales</taxon>
        <taxon>Sapindaceae</taxon>
        <taxon>Hippocastanoideae</taxon>
        <taxon>Acereae</taxon>
        <taxon>Dipteronia</taxon>
    </lineage>
</organism>
<name>A0AAD9X020_9ROSI</name>
<evidence type="ECO:0000313" key="4">
    <source>
        <dbReference type="Proteomes" id="UP001280121"/>
    </source>
</evidence>
<dbReference type="Proteomes" id="UP001280121">
    <property type="component" value="Unassembled WGS sequence"/>
</dbReference>
<evidence type="ECO:0000313" key="3">
    <source>
        <dbReference type="EMBL" id="KAK2649456.1"/>
    </source>
</evidence>
<dbReference type="Pfam" id="PF00875">
    <property type="entry name" value="DNA_photolyase"/>
    <property type="match status" value="1"/>
</dbReference>
<sequence length="70" mass="7579">MTCSAPETPTQPNPRSASSTTALGGQFLIECLADLRKNLMNRGLNLMIQHGKPEEIIPSLAESFIAHTVE</sequence>
<feature type="domain" description="Photolyase/cryptochrome alpha/beta" evidence="2">
    <location>
        <begin position="1"/>
        <end position="70"/>
    </location>
</feature>
<protein>
    <recommendedName>
        <fullName evidence="2">Photolyase/cryptochrome alpha/beta domain-containing protein</fullName>
    </recommendedName>
</protein>
<dbReference type="Gene3D" id="3.40.50.620">
    <property type="entry name" value="HUPs"/>
    <property type="match status" value="1"/>
</dbReference>
<dbReference type="InterPro" id="IPR014729">
    <property type="entry name" value="Rossmann-like_a/b/a_fold"/>
</dbReference>
<gene>
    <name evidence="3" type="ORF">Ddye_016945</name>
</gene>
<keyword evidence="4" id="KW-1185">Reference proteome</keyword>
<dbReference type="EMBL" id="JANJYI010000005">
    <property type="protein sequence ID" value="KAK2649456.1"/>
    <property type="molecule type" value="Genomic_DNA"/>
</dbReference>
<dbReference type="InterPro" id="IPR036155">
    <property type="entry name" value="Crypto/Photolyase_N_sf"/>
</dbReference>